<name>A0A9J5ZXR0_SOLCO</name>
<sequence>MTWCLYPCQIPRWMTARPKRGNYELYTESYSYLFIYLFFFFLTHYEKKFRHDFKVYLQPKHKLCEGLRQQLSHSYI</sequence>
<feature type="transmembrane region" description="Helical" evidence="1">
    <location>
        <begin position="29"/>
        <end position="45"/>
    </location>
</feature>
<organism evidence="2 3">
    <name type="scientific">Solanum commersonii</name>
    <name type="common">Commerson's wild potato</name>
    <name type="synonym">Commerson's nightshade</name>
    <dbReference type="NCBI Taxonomy" id="4109"/>
    <lineage>
        <taxon>Eukaryota</taxon>
        <taxon>Viridiplantae</taxon>
        <taxon>Streptophyta</taxon>
        <taxon>Embryophyta</taxon>
        <taxon>Tracheophyta</taxon>
        <taxon>Spermatophyta</taxon>
        <taxon>Magnoliopsida</taxon>
        <taxon>eudicotyledons</taxon>
        <taxon>Gunneridae</taxon>
        <taxon>Pentapetalae</taxon>
        <taxon>asterids</taxon>
        <taxon>lamiids</taxon>
        <taxon>Solanales</taxon>
        <taxon>Solanaceae</taxon>
        <taxon>Solanoideae</taxon>
        <taxon>Solaneae</taxon>
        <taxon>Solanum</taxon>
    </lineage>
</organism>
<evidence type="ECO:0000313" key="3">
    <source>
        <dbReference type="Proteomes" id="UP000824120"/>
    </source>
</evidence>
<dbReference type="EMBL" id="JACXVP010000003">
    <property type="protein sequence ID" value="KAG5617057.1"/>
    <property type="molecule type" value="Genomic_DNA"/>
</dbReference>
<dbReference type="Proteomes" id="UP000824120">
    <property type="component" value="Chromosome 3"/>
</dbReference>
<gene>
    <name evidence="2" type="ORF">H5410_016881</name>
</gene>
<proteinExistence type="predicted"/>
<keyword evidence="3" id="KW-1185">Reference proteome</keyword>
<reference evidence="2 3" key="1">
    <citation type="submission" date="2020-09" db="EMBL/GenBank/DDBJ databases">
        <title>De no assembly of potato wild relative species, Solanum commersonii.</title>
        <authorList>
            <person name="Cho K."/>
        </authorList>
    </citation>
    <scope>NUCLEOTIDE SEQUENCE [LARGE SCALE GENOMIC DNA]</scope>
    <source>
        <strain evidence="2">LZ3.2</strain>
        <tissue evidence="2">Leaf</tissue>
    </source>
</reference>
<protein>
    <submittedName>
        <fullName evidence="2">Uncharacterized protein</fullName>
    </submittedName>
</protein>
<keyword evidence="1" id="KW-0812">Transmembrane</keyword>
<evidence type="ECO:0000256" key="1">
    <source>
        <dbReference type="SAM" id="Phobius"/>
    </source>
</evidence>
<accession>A0A9J5ZXR0</accession>
<comment type="caution">
    <text evidence="2">The sequence shown here is derived from an EMBL/GenBank/DDBJ whole genome shotgun (WGS) entry which is preliminary data.</text>
</comment>
<evidence type="ECO:0000313" key="2">
    <source>
        <dbReference type="EMBL" id="KAG5617057.1"/>
    </source>
</evidence>
<keyword evidence="1" id="KW-0472">Membrane</keyword>
<keyword evidence="1" id="KW-1133">Transmembrane helix</keyword>
<dbReference type="AlphaFoldDB" id="A0A9J5ZXR0"/>